<keyword evidence="1" id="KW-0812">Transmembrane</keyword>
<keyword evidence="3" id="KW-1185">Reference proteome</keyword>
<gene>
    <name evidence="2" type="ORF">CICLE_v10033981mg</name>
</gene>
<organism evidence="2 3">
    <name type="scientific">Citrus clementina</name>
    <name type="common">Clementine</name>
    <name type="synonym">Citrus deliciosa x Citrus sinensis</name>
    <dbReference type="NCBI Taxonomy" id="85681"/>
    <lineage>
        <taxon>Eukaryota</taxon>
        <taxon>Viridiplantae</taxon>
        <taxon>Streptophyta</taxon>
        <taxon>Embryophyta</taxon>
        <taxon>Tracheophyta</taxon>
        <taxon>Spermatophyta</taxon>
        <taxon>Magnoliopsida</taxon>
        <taxon>eudicotyledons</taxon>
        <taxon>Gunneridae</taxon>
        <taxon>Pentapetalae</taxon>
        <taxon>rosids</taxon>
        <taxon>malvids</taxon>
        <taxon>Sapindales</taxon>
        <taxon>Rutaceae</taxon>
        <taxon>Aurantioideae</taxon>
        <taxon>Citrus</taxon>
    </lineage>
</organism>
<feature type="transmembrane region" description="Helical" evidence="1">
    <location>
        <begin position="16"/>
        <end position="35"/>
    </location>
</feature>
<evidence type="ECO:0000256" key="1">
    <source>
        <dbReference type="SAM" id="Phobius"/>
    </source>
</evidence>
<keyword evidence="1" id="KW-1133">Transmembrane helix</keyword>
<dbReference type="KEGG" id="cic:CICLE_v10033981mg"/>
<dbReference type="Proteomes" id="UP000030687">
    <property type="component" value="Unassembled WGS sequence"/>
</dbReference>
<dbReference type="AlphaFoldDB" id="V4T9P5"/>
<sequence length="68" mass="7539">MGGTGRSMNINRRRQFGFGIFGSGFPTGWFIWLLACRSKSTGRVGLEQPITNTTGRAPIIIIDQHIED</sequence>
<reference evidence="2 3" key="1">
    <citation type="submission" date="2013-10" db="EMBL/GenBank/DDBJ databases">
        <authorList>
            <consortium name="International Citrus Genome Consortium"/>
            <person name="Jenkins J."/>
            <person name="Schmutz J."/>
            <person name="Prochnik S."/>
            <person name="Rokhsar D."/>
            <person name="Gmitter F."/>
            <person name="Ollitrault P."/>
            <person name="Machado M."/>
            <person name="Talon M."/>
            <person name="Wincker P."/>
            <person name="Jaillon O."/>
            <person name="Morgante M."/>
        </authorList>
    </citation>
    <scope>NUCLEOTIDE SEQUENCE</scope>
    <source>
        <strain evidence="3">cv. Clemenules</strain>
    </source>
</reference>
<dbReference type="InParanoid" id="V4T9P5"/>
<dbReference type="Gramene" id="ESR49977">
    <property type="protein sequence ID" value="ESR49977"/>
    <property type="gene ID" value="CICLE_v10033981mg"/>
</dbReference>
<accession>V4T9P5</accession>
<protein>
    <submittedName>
        <fullName evidence="2">Uncharacterized protein</fullName>
    </submittedName>
</protein>
<name>V4T9P5_CITCL</name>
<dbReference type="EMBL" id="KI536726">
    <property type="protein sequence ID" value="ESR49977.1"/>
    <property type="molecule type" value="Genomic_DNA"/>
</dbReference>
<keyword evidence="1" id="KW-0472">Membrane</keyword>
<evidence type="ECO:0000313" key="2">
    <source>
        <dbReference type="EMBL" id="ESR49977.1"/>
    </source>
</evidence>
<evidence type="ECO:0000313" key="3">
    <source>
        <dbReference type="Proteomes" id="UP000030687"/>
    </source>
</evidence>
<proteinExistence type="predicted"/>